<gene>
    <name evidence="1" type="ORF">GCM10008935_26610</name>
</gene>
<keyword evidence="2" id="KW-1185">Reference proteome</keyword>
<name>A0ABP3K1Q5_9BACI</name>
<proteinExistence type="predicted"/>
<evidence type="ECO:0000313" key="2">
    <source>
        <dbReference type="Proteomes" id="UP001500740"/>
    </source>
</evidence>
<sequence length="69" mass="7401">MKNIGASPKDCETKPNDTGLIDCAIRFPVIRILKALPLKLSGDKLITATVDNGCANPIPAPKNKKMIVQ</sequence>
<organism evidence="1 2">
    <name type="scientific">Alkalibacillus silvisoli</name>
    <dbReference type="NCBI Taxonomy" id="392823"/>
    <lineage>
        <taxon>Bacteria</taxon>
        <taxon>Bacillati</taxon>
        <taxon>Bacillota</taxon>
        <taxon>Bacilli</taxon>
        <taxon>Bacillales</taxon>
        <taxon>Bacillaceae</taxon>
        <taxon>Alkalibacillus</taxon>
    </lineage>
</organism>
<accession>A0ABP3K1Q5</accession>
<evidence type="ECO:0000313" key="1">
    <source>
        <dbReference type="EMBL" id="GAA0469453.1"/>
    </source>
</evidence>
<dbReference type="Proteomes" id="UP001500740">
    <property type="component" value="Unassembled WGS sequence"/>
</dbReference>
<dbReference type="EMBL" id="BAAACZ010000027">
    <property type="protein sequence ID" value="GAA0469453.1"/>
    <property type="molecule type" value="Genomic_DNA"/>
</dbReference>
<protein>
    <submittedName>
        <fullName evidence="1">Uncharacterized protein</fullName>
    </submittedName>
</protein>
<reference evidence="2" key="1">
    <citation type="journal article" date="2019" name="Int. J. Syst. Evol. Microbiol.">
        <title>The Global Catalogue of Microorganisms (GCM) 10K type strain sequencing project: providing services to taxonomists for standard genome sequencing and annotation.</title>
        <authorList>
            <consortium name="The Broad Institute Genomics Platform"/>
            <consortium name="The Broad Institute Genome Sequencing Center for Infectious Disease"/>
            <person name="Wu L."/>
            <person name="Ma J."/>
        </authorList>
    </citation>
    <scope>NUCLEOTIDE SEQUENCE [LARGE SCALE GENOMIC DNA]</scope>
    <source>
        <strain evidence="2">JCM 14193</strain>
    </source>
</reference>
<comment type="caution">
    <text evidence="1">The sequence shown here is derived from an EMBL/GenBank/DDBJ whole genome shotgun (WGS) entry which is preliminary data.</text>
</comment>